<sequence length="67" mass="6077">MSIGAKIATTFAGSVLALSAAVVPAVASPPASAASPAGTAAGPVQGAWLTVPPGTAAGVTADTPACC</sequence>
<dbReference type="RefSeq" id="WP_076971338.1">
    <property type="nucleotide sequence ID" value="NZ_ASQP01000390.1"/>
</dbReference>
<organism evidence="2 3">
    <name type="scientific">Streptomyces sparsogenes DSM 40356</name>
    <dbReference type="NCBI Taxonomy" id="1331668"/>
    <lineage>
        <taxon>Bacteria</taxon>
        <taxon>Bacillati</taxon>
        <taxon>Actinomycetota</taxon>
        <taxon>Actinomycetes</taxon>
        <taxon>Kitasatosporales</taxon>
        <taxon>Streptomycetaceae</taxon>
        <taxon>Streptomyces</taxon>
    </lineage>
</organism>
<evidence type="ECO:0000313" key="3">
    <source>
        <dbReference type="Proteomes" id="UP000186168"/>
    </source>
</evidence>
<proteinExistence type="predicted"/>
<keyword evidence="3" id="KW-1185">Reference proteome</keyword>
<evidence type="ECO:0000313" key="2">
    <source>
        <dbReference type="EMBL" id="OMI35687.1"/>
    </source>
</evidence>
<dbReference type="EMBL" id="ASQP01000390">
    <property type="protein sequence ID" value="OMI35687.1"/>
    <property type="molecule type" value="Genomic_DNA"/>
</dbReference>
<keyword evidence="1" id="KW-0732">Signal</keyword>
<reference evidence="2 3" key="1">
    <citation type="submission" date="2013-05" db="EMBL/GenBank/DDBJ databases">
        <title>Genome sequence of Streptomyces sparsogenes DSM 40356.</title>
        <authorList>
            <person name="Coyne S."/>
            <person name="Seebeck F.P."/>
        </authorList>
    </citation>
    <scope>NUCLEOTIDE SEQUENCE [LARGE SCALE GENOMIC DNA]</scope>
    <source>
        <strain evidence="2 3">DSM 40356</strain>
    </source>
</reference>
<feature type="chain" id="PRO_5012412954" evidence="1">
    <location>
        <begin position="34"/>
        <end position="67"/>
    </location>
</feature>
<name>A0A1R1SBW0_9ACTN</name>
<accession>A0A1R1SBW0</accession>
<feature type="signal peptide" evidence="1">
    <location>
        <begin position="1"/>
        <end position="33"/>
    </location>
</feature>
<dbReference type="AlphaFoldDB" id="A0A1R1SBW0"/>
<dbReference type="Proteomes" id="UP000186168">
    <property type="component" value="Unassembled WGS sequence"/>
</dbReference>
<protein>
    <submittedName>
        <fullName evidence="2">Uncharacterized protein</fullName>
    </submittedName>
</protein>
<evidence type="ECO:0000256" key="1">
    <source>
        <dbReference type="SAM" id="SignalP"/>
    </source>
</evidence>
<comment type="caution">
    <text evidence="2">The sequence shown here is derived from an EMBL/GenBank/DDBJ whole genome shotgun (WGS) entry which is preliminary data.</text>
</comment>
<gene>
    <name evidence="2" type="ORF">SPAR_30086</name>
</gene>